<keyword evidence="1" id="KW-1133">Transmembrane helix</keyword>
<dbReference type="Proteomes" id="UP000298493">
    <property type="component" value="Unassembled WGS sequence"/>
</dbReference>
<name>A0A4Z1PNE3_9PEZI</name>
<evidence type="ECO:0000313" key="3">
    <source>
        <dbReference type="Proteomes" id="UP000298493"/>
    </source>
</evidence>
<comment type="caution">
    <text evidence="2">The sequence shown here is derived from an EMBL/GenBank/DDBJ whole genome shotgun (WGS) entry which is preliminary data.</text>
</comment>
<feature type="transmembrane region" description="Helical" evidence="1">
    <location>
        <begin position="70"/>
        <end position="90"/>
    </location>
</feature>
<gene>
    <name evidence="2" type="ORF">E6O75_ATG00311</name>
</gene>
<evidence type="ECO:0000313" key="2">
    <source>
        <dbReference type="EMBL" id="TID27544.1"/>
    </source>
</evidence>
<dbReference type="EMBL" id="SNSC02000001">
    <property type="protein sequence ID" value="TID27544.1"/>
    <property type="molecule type" value="Genomic_DNA"/>
</dbReference>
<protein>
    <submittedName>
        <fullName evidence="2">Uncharacterized protein</fullName>
    </submittedName>
</protein>
<keyword evidence="1" id="KW-0812">Transmembrane</keyword>
<organism evidence="2 3">
    <name type="scientific">Venturia nashicola</name>
    <dbReference type="NCBI Taxonomy" id="86259"/>
    <lineage>
        <taxon>Eukaryota</taxon>
        <taxon>Fungi</taxon>
        <taxon>Dikarya</taxon>
        <taxon>Ascomycota</taxon>
        <taxon>Pezizomycotina</taxon>
        <taxon>Dothideomycetes</taxon>
        <taxon>Pleosporomycetidae</taxon>
        <taxon>Venturiales</taxon>
        <taxon>Venturiaceae</taxon>
        <taxon>Venturia</taxon>
    </lineage>
</organism>
<keyword evidence="1" id="KW-0472">Membrane</keyword>
<evidence type="ECO:0000256" key="1">
    <source>
        <dbReference type="SAM" id="Phobius"/>
    </source>
</evidence>
<accession>A0A4Z1PNE3</accession>
<dbReference type="AlphaFoldDB" id="A0A4Z1PNE3"/>
<keyword evidence="3" id="KW-1185">Reference proteome</keyword>
<sequence>MSFTKQSYDASSMPKVFSACPPDVAPYTRKWSDSLNVPPVPPGDLIVGFPSKVLASAPNLVVNIADRRGCVGIILNGAILILYVASSFIVSQSDSSRSPGLFRIGAALNLPNDNGGREMRQCHTWAQSATITLMKMSWYLIDECECGWWEGGVKPQARQASFHHVRPPSILQSHSTTPSIPNARSLPDKNFKSRECRQALLMRASLHARPNERPPGNTKFYTTFVPGRSDLNQSSKLEPKLEPLYEKNCRVLNPLLIPSGRGRP</sequence>
<proteinExistence type="predicted"/>
<reference evidence="2 3" key="1">
    <citation type="submission" date="2019-04" db="EMBL/GenBank/DDBJ databases">
        <title>High contiguity whole genome sequence and gene annotation resource for two Venturia nashicola isolates.</title>
        <authorList>
            <person name="Prokchorchik M."/>
            <person name="Won K."/>
            <person name="Lee Y."/>
            <person name="Choi E.D."/>
            <person name="Segonzac C."/>
            <person name="Sohn K.H."/>
        </authorList>
    </citation>
    <scope>NUCLEOTIDE SEQUENCE [LARGE SCALE GENOMIC DNA]</scope>
    <source>
        <strain evidence="2 3">PRI2</strain>
    </source>
</reference>